<keyword evidence="3" id="KW-0547">Nucleotide-binding</keyword>
<keyword evidence="2" id="KW-0808">Transferase</keyword>
<evidence type="ECO:0000259" key="8">
    <source>
        <dbReference type="PROSITE" id="PS51285"/>
    </source>
</evidence>
<dbReference type="GO" id="GO:0004674">
    <property type="term" value="F:protein serine/threonine kinase activity"/>
    <property type="evidence" value="ECO:0007669"/>
    <property type="project" value="UniProtKB-KW"/>
</dbReference>
<reference evidence="9 10" key="1">
    <citation type="submission" date="2024-01" db="EMBL/GenBank/DDBJ databases">
        <title>The genomes of 5 underutilized Papilionoideae crops provide insights into root nodulation and disease resistanc.</title>
        <authorList>
            <person name="Jiang F."/>
        </authorList>
    </citation>
    <scope>NUCLEOTIDE SEQUENCE [LARGE SCALE GENOMIC DNA]</scope>
    <source>
        <strain evidence="9">JINMINGXINNONG_FW02</strain>
        <tissue evidence="9">Leaves</tissue>
    </source>
</reference>
<dbReference type="SMART" id="SM00133">
    <property type="entry name" value="S_TK_X"/>
    <property type="match status" value="1"/>
</dbReference>
<dbReference type="GO" id="GO:0005524">
    <property type="term" value="F:ATP binding"/>
    <property type="evidence" value="ECO:0007669"/>
    <property type="project" value="UniProtKB-KW"/>
</dbReference>
<comment type="caution">
    <text evidence="9">The sequence shown here is derived from an EMBL/GenBank/DDBJ whole genome shotgun (WGS) entry which is preliminary data.</text>
</comment>
<name>A0AAN9QZ42_PHACN</name>
<dbReference type="EMBL" id="JAYMYR010000006">
    <property type="protein sequence ID" value="KAK7355940.1"/>
    <property type="molecule type" value="Genomic_DNA"/>
</dbReference>
<sequence>MLGFQKLILLIFLSMIENCKAYLKFPEEARLSQKLKILLAHPFFKGVEWDKLYHMEAAFIPDVNDELDAQNFEKFDESDSQTQSSSRSGPWRKDATSVPKANAYQYLIQFLSRPFATLSVEGPDIIGRIYKTSVSHQRGLVFCSFALTLISSCLTAELKRKQSKPKRPTIKSLFVIKLADMIDCESETPEQELSDTSAEGSFLKLLPPQLEISQSHRPIALQKLPPLPPHRTLAGISLEPPPRISSEPRRNLVGTAVGIVAAAN</sequence>
<evidence type="ECO:0000256" key="2">
    <source>
        <dbReference type="ARBA" id="ARBA00022679"/>
    </source>
</evidence>
<keyword evidence="5" id="KW-0067">ATP-binding</keyword>
<dbReference type="Gene3D" id="3.30.200.20">
    <property type="entry name" value="Phosphorylase Kinase, domain 1"/>
    <property type="match status" value="1"/>
</dbReference>
<keyword evidence="4" id="KW-0418">Kinase</keyword>
<feature type="domain" description="AGC-kinase C-terminal" evidence="8">
    <location>
        <begin position="45"/>
        <end position="130"/>
    </location>
</feature>
<evidence type="ECO:0000313" key="9">
    <source>
        <dbReference type="EMBL" id="KAK7355940.1"/>
    </source>
</evidence>
<keyword evidence="7" id="KW-0732">Signal</keyword>
<evidence type="ECO:0000256" key="7">
    <source>
        <dbReference type="SAM" id="SignalP"/>
    </source>
</evidence>
<feature type="chain" id="PRO_5043018229" description="AGC-kinase C-terminal domain-containing protein" evidence="7">
    <location>
        <begin position="22"/>
        <end position="264"/>
    </location>
</feature>
<evidence type="ECO:0000256" key="3">
    <source>
        <dbReference type="ARBA" id="ARBA00022741"/>
    </source>
</evidence>
<dbReference type="InterPro" id="IPR000961">
    <property type="entry name" value="AGC-kinase_C"/>
</dbReference>
<evidence type="ECO:0000256" key="4">
    <source>
        <dbReference type="ARBA" id="ARBA00022777"/>
    </source>
</evidence>
<organism evidence="9 10">
    <name type="scientific">Phaseolus coccineus</name>
    <name type="common">Scarlet runner bean</name>
    <name type="synonym">Phaseolus multiflorus</name>
    <dbReference type="NCBI Taxonomy" id="3886"/>
    <lineage>
        <taxon>Eukaryota</taxon>
        <taxon>Viridiplantae</taxon>
        <taxon>Streptophyta</taxon>
        <taxon>Embryophyta</taxon>
        <taxon>Tracheophyta</taxon>
        <taxon>Spermatophyta</taxon>
        <taxon>Magnoliopsida</taxon>
        <taxon>eudicotyledons</taxon>
        <taxon>Gunneridae</taxon>
        <taxon>Pentapetalae</taxon>
        <taxon>rosids</taxon>
        <taxon>fabids</taxon>
        <taxon>Fabales</taxon>
        <taxon>Fabaceae</taxon>
        <taxon>Papilionoideae</taxon>
        <taxon>50 kb inversion clade</taxon>
        <taxon>NPAAA clade</taxon>
        <taxon>indigoferoid/millettioid clade</taxon>
        <taxon>Phaseoleae</taxon>
        <taxon>Phaseolus</taxon>
    </lineage>
</organism>
<evidence type="ECO:0000256" key="1">
    <source>
        <dbReference type="ARBA" id="ARBA00022527"/>
    </source>
</evidence>
<proteinExistence type="predicted"/>
<evidence type="ECO:0000256" key="6">
    <source>
        <dbReference type="SAM" id="MobiDB-lite"/>
    </source>
</evidence>
<accession>A0AAN9QZ42</accession>
<evidence type="ECO:0000313" key="10">
    <source>
        <dbReference type="Proteomes" id="UP001374584"/>
    </source>
</evidence>
<dbReference type="PROSITE" id="PS51285">
    <property type="entry name" value="AGC_KINASE_CTER"/>
    <property type="match status" value="1"/>
</dbReference>
<evidence type="ECO:0000256" key="5">
    <source>
        <dbReference type="ARBA" id="ARBA00022840"/>
    </source>
</evidence>
<protein>
    <recommendedName>
        <fullName evidence="8">AGC-kinase C-terminal domain-containing protein</fullName>
    </recommendedName>
</protein>
<feature type="region of interest" description="Disordered" evidence="6">
    <location>
        <begin position="76"/>
        <end position="95"/>
    </location>
</feature>
<gene>
    <name evidence="9" type="ORF">VNO80_15205</name>
</gene>
<keyword evidence="1" id="KW-0723">Serine/threonine-protein kinase</keyword>
<feature type="signal peptide" evidence="7">
    <location>
        <begin position="1"/>
        <end position="21"/>
    </location>
</feature>
<dbReference type="Proteomes" id="UP001374584">
    <property type="component" value="Unassembled WGS sequence"/>
</dbReference>
<keyword evidence="10" id="KW-1185">Reference proteome</keyword>
<dbReference type="Gene3D" id="1.10.510.10">
    <property type="entry name" value="Transferase(Phosphotransferase) domain 1"/>
    <property type="match status" value="1"/>
</dbReference>
<dbReference type="AlphaFoldDB" id="A0AAN9QZ42"/>